<reference evidence="6 7" key="1">
    <citation type="submission" date="2020-08" db="EMBL/GenBank/DDBJ databases">
        <title>A Genomic Blueprint of the Chicken Gut Microbiome.</title>
        <authorList>
            <person name="Gilroy R."/>
            <person name="Ravi A."/>
            <person name="Getino M."/>
            <person name="Pursley I."/>
            <person name="Horton D.L."/>
            <person name="Alikhan N.-F."/>
            <person name="Baker D."/>
            <person name="Gharbi K."/>
            <person name="Hall N."/>
            <person name="Watson M."/>
            <person name="Adriaenssens E.M."/>
            <person name="Foster-Nyarko E."/>
            <person name="Jarju S."/>
            <person name="Secka A."/>
            <person name="Antonio M."/>
            <person name="Oren A."/>
            <person name="Chaudhuri R."/>
            <person name="La Ragione R.M."/>
            <person name="Hildebrand F."/>
            <person name="Pallen M.J."/>
        </authorList>
    </citation>
    <scope>NUCLEOTIDE SEQUENCE [LARGE SCALE GENOMIC DNA]</scope>
    <source>
        <strain evidence="6 7">Sa3CVN1</strain>
    </source>
</reference>
<dbReference type="EMBL" id="JACSRA010000007">
    <property type="protein sequence ID" value="MBD7910974.1"/>
    <property type="molecule type" value="Genomic_DNA"/>
</dbReference>
<evidence type="ECO:0000313" key="6">
    <source>
        <dbReference type="EMBL" id="MBD7910974.1"/>
    </source>
</evidence>
<dbReference type="PROSITE" id="PS50126">
    <property type="entry name" value="S1"/>
    <property type="match status" value="1"/>
</dbReference>
<protein>
    <submittedName>
        <fullName evidence="6">RNA-binding protein S1</fullName>
    </submittedName>
</protein>
<dbReference type="SMART" id="SM00316">
    <property type="entry name" value="S1"/>
    <property type="match status" value="1"/>
</dbReference>
<dbReference type="Pfam" id="PF00575">
    <property type="entry name" value="S1"/>
    <property type="match status" value="1"/>
</dbReference>
<dbReference type="Proteomes" id="UP000627781">
    <property type="component" value="Unassembled WGS sequence"/>
</dbReference>
<dbReference type="NCBIfam" id="NF004473">
    <property type="entry name" value="PRK05807.1"/>
    <property type="match status" value="1"/>
</dbReference>
<comment type="caution">
    <text evidence="6">The sequence shown here is derived from an EMBL/GenBank/DDBJ whole genome shotgun (WGS) entry which is preliminary data.</text>
</comment>
<gene>
    <name evidence="6" type="ORF">H9661_06345</name>
</gene>
<dbReference type="InterPro" id="IPR003029">
    <property type="entry name" value="S1_domain"/>
</dbReference>
<evidence type="ECO:0000256" key="2">
    <source>
        <dbReference type="ARBA" id="ARBA00022980"/>
    </source>
</evidence>
<accession>A0ABR8PSA1</accession>
<dbReference type="PANTHER" id="PTHR10724:SF7">
    <property type="entry name" value="SMALL RIBOSOMAL SUBUNIT PROTEIN BS1C"/>
    <property type="match status" value="1"/>
</dbReference>
<dbReference type="RefSeq" id="WP_143317558.1">
    <property type="nucleotide sequence ID" value="NZ_JACSRA010000007.1"/>
</dbReference>
<evidence type="ECO:0000259" key="5">
    <source>
        <dbReference type="PROSITE" id="PS50126"/>
    </source>
</evidence>
<dbReference type="InterPro" id="IPR050437">
    <property type="entry name" value="Ribos_protein_bS1-like"/>
</dbReference>
<comment type="similarity">
    <text evidence="1">Belongs to the bacterial ribosomal protein bS1 family.</text>
</comment>
<organism evidence="6 7">
    <name type="scientific">Clostridium cibarium</name>
    <dbReference type="NCBI Taxonomy" id="2762247"/>
    <lineage>
        <taxon>Bacteria</taxon>
        <taxon>Bacillati</taxon>
        <taxon>Bacillota</taxon>
        <taxon>Clostridia</taxon>
        <taxon>Eubacteriales</taxon>
        <taxon>Clostridiaceae</taxon>
        <taxon>Clostridium</taxon>
    </lineage>
</organism>
<evidence type="ECO:0000256" key="4">
    <source>
        <dbReference type="SAM" id="MobiDB-lite"/>
    </source>
</evidence>
<dbReference type="InterPro" id="IPR012340">
    <property type="entry name" value="NA-bd_OB-fold"/>
</dbReference>
<keyword evidence="3" id="KW-0687">Ribonucleoprotein</keyword>
<keyword evidence="2" id="KW-0689">Ribosomal protein</keyword>
<name>A0ABR8PSA1_9CLOT</name>
<proteinExistence type="inferred from homology"/>
<evidence type="ECO:0000313" key="7">
    <source>
        <dbReference type="Proteomes" id="UP000627781"/>
    </source>
</evidence>
<sequence>MTLAAGNILEGTVVNITNFGAFVEVDGKTGLVHISEVADSFVKDIRQHLNEQDKVKVKVISIDDNGKISLSIKQANVQKKSVKPVEFDWGTDRSTNKVGSVNFEDKISKFLKDSEEKMQDVKKHQEFKGKNSKNRS</sequence>
<feature type="domain" description="S1 motif" evidence="5">
    <location>
        <begin position="6"/>
        <end position="73"/>
    </location>
</feature>
<feature type="compositionally biased region" description="Basic and acidic residues" evidence="4">
    <location>
        <begin position="115"/>
        <end position="129"/>
    </location>
</feature>
<keyword evidence="7" id="KW-1185">Reference proteome</keyword>
<evidence type="ECO:0000256" key="3">
    <source>
        <dbReference type="ARBA" id="ARBA00023274"/>
    </source>
</evidence>
<feature type="region of interest" description="Disordered" evidence="4">
    <location>
        <begin position="115"/>
        <end position="136"/>
    </location>
</feature>
<dbReference type="Gene3D" id="2.40.50.140">
    <property type="entry name" value="Nucleic acid-binding proteins"/>
    <property type="match status" value="1"/>
</dbReference>
<dbReference type="PANTHER" id="PTHR10724">
    <property type="entry name" value="30S RIBOSOMAL PROTEIN S1"/>
    <property type="match status" value="1"/>
</dbReference>
<evidence type="ECO:0000256" key="1">
    <source>
        <dbReference type="ARBA" id="ARBA00006767"/>
    </source>
</evidence>
<dbReference type="SUPFAM" id="SSF50249">
    <property type="entry name" value="Nucleic acid-binding proteins"/>
    <property type="match status" value="1"/>
</dbReference>